<proteinExistence type="predicted"/>
<evidence type="ECO:0000313" key="2">
    <source>
        <dbReference type="EMBL" id="GAA2687152.1"/>
    </source>
</evidence>
<organism evidence="2 3">
    <name type="scientific">Streptomyces lunalinharesii</name>
    <dbReference type="NCBI Taxonomy" id="333384"/>
    <lineage>
        <taxon>Bacteria</taxon>
        <taxon>Bacillati</taxon>
        <taxon>Actinomycetota</taxon>
        <taxon>Actinomycetes</taxon>
        <taxon>Kitasatosporales</taxon>
        <taxon>Streptomycetaceae</taxon>
        <taxon>Streptomyces</taxon>
    </lineage>
</organism>
<dbReference type="Gene3D" id="3.40.50.1390">
    <property type="entry name" value="Resolvase, N-terminal catalytic domain"/>
    <property type="match status" value="1"/>
</dbReference>
<reference evidence="3" key="1">
    <citation type="journal article" date="2019" name="Int. J. Syst. Evol. Microbiol.">
        <title>The Global Catalogue of Microorganisms (GCM) 10K type strain sequencing project: providing services to taxonomists for standard genome sequencing and annotation.</title>
        <authorList>
            <consortium name="The Broad Institute Genomics Platform"/>
            <consortium name="The Broad Institute Genome Sequencing Center for Infectious Disease"/>
            <person name="Wu L."/>
            <person name="Ma J."/>
        </authorList>
    </citation>
    <scope>NUCLEOTIDE SEQUENCE [LARGE SCALE GENOMIC DNA]</scope>
    <source>
        <strain evidence="3">JCM 16374</strain>
    </source>
</reference>
<comment type="caution">
    <text evidence="2">The sequence shown here is derived from an EMBL/GenBank/DDBJ whole genome shotgun (WGS) entry which is preliminary data.</text>
</comment>
<protein>
    <recommendedName>
        <fullName evidence="1">Resolvase/invertase-type recombinase catalytic domain-containing protein</fullName>
    </recommendedName>
</protein>
<dbReference type="Pfam" id="PF00239">
    <property type="entry name" value="Resolvase"/>
    <property type="match status" value="1"/>
</dbReference>
<evidence type="ECO:0000259" key="1">
    <source>
        <dbReference type="Pfam" id="PF00239"/>
    </source>
</evidence>
<accession>A0ABP6F997</accession>
<sequence length="210" mass="22691">MGNKPPRRFPVVLYAAAGEPEPLADYCRQYAHARDWDAIETATDTDRSAPLTSRPGWTRVLELLAAGTVRGVVTYSAQMIAESTTDFDAVRDELQDRDAFLSVARSITSTPHPPTRHTAAQATRRRDVADIAAGYDGCGTERESAATASPSAGIGDLVHDHVADRKGVVTDLAVGGQPVLRPLFGSGSTWIPEDLEEIKVEARRGAWRLP</sequence>
<evidence type="ECO:0000313" key="3">
    <source>
        <dbReference type="Proteomes" id="UP001500994"/>
    </source>
</evidence>
<feature type="domain" description="Resolvase/invertase-type recombinase catalytic" evidence="1">
    <location>
        <begin position="25"/>
        <end position="110"/>
    </location>
</feature>
<dbReference type="EMBL" id="BAAARK010000040">
    <property type="protein sequence ID" value="GAA2687152.1"/>
    <property type="molecule type" value="Genomic_DNA"/>
</dbReference>
<gene>
    <name evidence="2" type="ORF">GCM10009864_71120</name>
</gene>
<keyword evidence="3" id="KW-1185">Reference proteome</keyword>
<dbReference type="InterPro" id="IPR006119">
    <property type="entry name" value="Resolv_N"/>
</dbReference>
<dbReference type="SUPFAM" id="SSF53041">
    <property type="entry name" value="Resolvase-like"/>
    <property type="match status" value="1"/>
</dbReference>
<dbReference type="Proteomes" id="UP001500994">
    <property type="component" value="Unassembled WGS sequence"/>
</dbReference>
<dbReference type="InterPro" id="IPR036162">
    <property type="entry name" value="Resolvase-like_N_sf"/>
</dbReference>
<dbReference type="RefSeq" id="WP_344583534.1">
    <property type="nucleotide sequence ID" value="NZ_BAAARK010000040.1"/>
</dbReference>
<name>A0ABP6F997_9ACTN</name>